<reference evidence="1" key="1">
    <citation type="submission" date="2020-04" db="EMBL/GenBank/DDBJ databases">
        <authorList>
            <person name="Alioto T."/>
            <person name="Alioto T."/>
            <person name="Gomez Garrido J."/>
        </authorList>
    </citation>
    <scope>NUCLEOTIDE SEQUENCE</scope>
    <source>
        <strain evidence="1">A484AB</strain>
    </source>
</reference>
<dbReference type="PANTHER" id="PTHR46177:SF1">
    <property type="entry name" value="INTEGRASE CATALYTIC DOMAIN-CONTAINING PROTEIN"/>
    <property type="match status" value="1"/>
</dbReference>
<organism evidence="1 2">
    <name type="scientific">Paramuricea clavata</name>
    <name type="common">Red gorgonian</name>
    <name type="synonym">Violescent sea-whip</name>
    <dbReference type="NCBI Taxonomy" id="317549"/>
    <lineage>
        <taxon>Eukaryota</taxon>
        <taxon>Metazoa</taxon>
        <taxon>Cnidaria</taxon>
        <taxon>Anthozoa</taxon>
        <taxon>Octocorallia</taxon>
        <taxon>Malacalcyonacea</taxon>
        <taxon>Plexauridae</taxon>
        <taxon>Paramuricea</taxon>
    </lineage>
</organism>
<name>A0A6S7K9V1_PARCT</name>
<gene>
    <name evidence="1" type="ORF">PACLA_8A071679</name>
</gene>
<dbReference type="AlphaFoldDB" id="A0A6S7K9V1"/>
<feature type="non-terminal residue" evidence="1">
    <location>
        <position position="1"/>
    </location>
</feature>
<comment type="caution">
    <text evidence="1">The sequence shown here is derived from an EMBL/GenBank/DDBJ whole genome shotgun (WGS) entry which is preliminary data.</text>
</comment>
<dbReference type="Proteomes" id="UP001152795">
    <property type="component" value="Unassembled WGS sequence"/>
</dbReference>
<dbReference type="OrthoDB" id="5980245at2759"/>
<evidence type="ECO:0000313" key="2">
    <source>
        <dbReference type="Proteomes" id="UP001152795"/>
    </source>
</evidence>
<accession>A0A6S7K9V1</accession>
<keyword evidence="2" id="KW-1185">Reference proteome</keyword>
<dbReference type="PANTHER" id="PTHR46177">
    <property type="entry name" value="INTEGRASE CATALYTIC DOMAIN-CONTAINING PROTEIN"/>
    <property type="match status" value="1"/>
</dbReference>
<protein>
    <submittedName>
        <fullName evidence="1">Uncharacterized protein</fullName>
    </submittedName>
</protein>
<proteinExistence type="predicted"/>
<sequence>MGTDIRHINCENCQAEILIVYSFCNNCGNRVDTEKEIIQHYFHRGFPYDVILDFLSKHGISISLRTLKRRLQKYGLRKRNSDVDEETVRNLVRSEMANAGEQSGYRTIWHALRLIHNIHPPRTLVAEILHELDPEASNARRSRKLKRRKYLSPGPNYCWHVD</sequence>
<dbReference type="EMBL" id="CACRXK020030164">
    <property type="protein sequence ID" value="CAB4042456.1"/>
    <property type="molecule type" value="Genomic_DNA"/>
</dbReference>
<evidence type="ECO:0000313" key="1">
    <source>
        <dbReference type="EMBL" id="CAB4042456.1"/>
    </source>
</evidence>